<protein>
    <submittedName>
        <fullName evidence="2">Uncharacterized protein</fullName>
    </submittedName>
</protein>
<gene>
    <name evidence="2" type="ORF">PROFUN_13364</name>
</gene>
<dbReference type="AlphaFoldDB" id="A0A2P6N433"/>
<dbReference type="InParanoid" id="A0A2P6N433"/>
<evidence type="ECO:0000313" key="2">
    <source>
        <dbReference type="EMBL" id="PRP78725.1"/>
    </source>
</evidence>
<organism evidence="2 3">
    <name type="scientific">Planoprotostelium fungivorum</name>
    <dbReference type="NCBI Taxonomy" id="1890364"/>
    <lineage>
        <taxon>Eukaryota</taxon>
        <taxon>Amoebozoa</taxon>
        <taxon>Evosea</taxon>
        <taxon>Variosea</taxon>
        <taxon>Cavosteliida</taxon>
        <taxon>Cavosteliaceae</taxon>
        <taxon>Planoprotostelium</taxon>
    </lineage>
</organism>
<keyword evidence="3" id="KW-1185">Reference proteome</keyword>
<name>A0A2P6N433_9EUKA</name>
<evidence type="ECO:0000313" key="3">
    <source>
        <dbReference type="Proteomes" id="UP000241769"/>
    </source>
</evidence>
<dbReference type="EMBL" id="MDYQ01000209">
    <property type="protein sequence ID" value="PRP78725.1"/>
    <property type="molecule type" value="Genomic_DNA"/>
</dbReference>
<sequence length="169" mass="18474">MQRLLLLCALTWLSVSSYTLTSYVYRGSTCSGNPKYANIIKPDCVLQSNGRYLKTEVNTNTMVAVTKTFSNAKCTLDAQLSSMKPLGVCNSTPSGSMMYQLQEFVQPESSSRGPHSSREKSHSTITSNDILPMQAVKRFLALDRSKTTSSASHLSVGFLFGALLVALFI</sequence>
<proteinExistence type="predicted"/>
<reference evidence="2 3" key="1">
    <citation type="journal article" date="2018" name="Genome Biol. Evol.">
        <title>Multiple Roots of Fruiting Body Formation in Amoebozoa.</title>
        <authorList>
            <person name="Hillmann F."/>
            <person name="Forbes G."/>
            <person name="Novohradska S."/>
            <person name="Ferling I."/>
            <person name="Riege K."/>
            <person name="Groth M."/>
            <person name="Westermann M."/>
            <person name="Marz M."/>
            <person name="Spaller T."/>
            <person name="Winckler T."/>
            <person name="Schaap P."/>
            <person name="Glockner G."/>
        </authorList>
    </citation>
    <scope>NUCLEOTIDE SEQUENCE [LARGE SCALE GENOMIC DNA]</scope>
    <source>
        <strain evidence="2 3">Jena</strain>
    </source>
</reference>
<comment type="caution">
    <text evidence="2">The sequence shown here is derived from an EMBL/GenBank/DDBJ whole genome shotgun (WGS) entry which is preliminary data.</text>
</comment>
<feature type="signal peptide" evidence="1">
    <location>
        <begin position="1"/>
        <end position="21"/>
    </location>
</feature>
<dbReference type="Proteomes" id="UP000241769">
    <property type="component" value="Unassembled WGS sequence"/>
</dbReference>
<feature type="chain" id="PRO_5015167189" evidence="1">
    <location>
        <begin position="22"/>
        <end position="169"/>
    </location>
</feature>
<evidence type="ECO:0000256" key="1">
    <source>
        <dbReference type="SAM" id="SignalP"/>
    </source>
</evidence>
<accession>A0A2P6N433</accession>
<keyword evidence="1" id="KW-0732">Signal</keyword>